<feature type="region of interest" description="Disordered" evidence="2">
    <location>
        <begin position="618"/>
        <end position="640"/>
    </location>
</feature>
<dbReference type="InterPro" id="IPR009091">
    <property type="entry name" value="RCC1/BLIP-II"/>
</dbReference>
<evidence type="ECO:0000313" key="5">
    <source>
        <dbReference type="Proteomes" id="UP000444960"/>
    </source>
</evidence>
<evidence type="ECO:0000256" key="3">
    <source>
        <dbReference type="SAM" id="Phobius"/>
    </source>
</evidence>
<dbReference type="SUPFAM" id="SSF56112">
    <property type="entry name" value="Protein kinase-like (PK-like)"/>
    <property type="match status" value="1"/>
</dbReference>
<accession>A0A7I9V8G6</accession>
<dbReference type="EMBL" id="BJOV01000003">
    <property type="protein sequence ID" value="GEE01383.1"/>
    <property type="molecule type" value="Genomic_DNA"/>
</dbReference>
<dbReference type="PANTHER" id="PTHR22870">
    <property type="entry name" value="REGULATOR OF CHROMOSOME CONDENSATION"/>
    <property type="match status" value="1"/>
</dbReference>
<keyword evidence="3" id="KW-0472">Membrane</keyword>
<gene>
    <name evidence="4" type="ORF">nbrc107696_18290</name>
</gene>
<keyword evidence="5" id="KW-1185">Reference proteome</keyword>
<sequence>MQPGHVFAGYTIIASQWADDVGSRYLVEHPHLHRREILTIAAGTSRGDQFTSRVQAVAALSHRSLVRIYNYGTEPDGTQWLTTQQIHGESLARRTPSLVEIGSIVSDIADAIDHVHSRGLSHGRIGQSTILLTDKQIGGGRVVIDGLADSATASAAPARSNDQADLADLARRLLIAASPTPVPETAEVVLRRGSALEPELRYPDCRAFAAELARTLPRQEPTRPAPTPLISTAPHPMPTPAQSAPTQLRITPTTSGAPRKSKRTIGLVVAISAAAVAVVVAGLVLWPSGTAKESSASGLSGVTAISVGSGAASGGTTACAVADRHAYCWGDNSNGQLGDGGTTRSTAPKRVDGVSAATDIATGFGQTCAVADGALLCWGRGFLVSSKTPSPIGGLSGVESVSISEKTICATATGTAYCWGGDDTPAPSPVAGLRQVTTLSTGAGTTCAIASGAPYCWGTNANGQVGDGTATTYTDHELNDSDRSSPTRVATLGTASTISTRGGTSCAVADGRAYCWGRNDSGQLGDGSTRHRSTPVELSGLSGVTSIETSGSNTCVVSGDGVYCWGANWAGQLGDGSTGDQRSPVKVDGLGTATAVSVGGDVTCAIVEIRAECWGDNRSGALGDGSSSTSSSTPVTVIAP</sequence>
<dbReference type="PANTHER" id="PTHR22870:SF408">
    <property type="entry name" value="OS09G0560450 PROTEIN"/>
    <property type="match status" value="1"/>
</dbReference>
<dbReference type="Gene3D" id="3.30.200.20">
    <property type="entry name" value="Phosphorylase Kinase, domain 1"/>
    <property type="match status" value="1"/>
</dbReference>
<comment type="caution">
    <text evidence="4">The sequence shown here is derived from an EMBL/GenBank/DDBJ whole genome shotgun (WGS) entry which is preliminary data.</text>
</comment>
<feature type="transmembrane region" description="Helical" evidence="3">
    <location>
        <begin position="265"/>
        <end position="286"/>
    </location>
</feature>
<reference evidence="5" key="1">
    <citation type="submission" date="2019-06" db="EMBL/GenBank/DDBJ databases">
        <title>Gordonia isolated from sludge of a wastewater treatment plant.</title>
        <authorList>
            <person name="Tamura T."/>
            <person name="Aoyama K."/>
            <person name="Kang Y."/>
            <person name="Saito S."/>
            <person name="Akiyama N."/>
            <person name="Yazawa K."/>
            <person name="Gonoi T."/>
            <person name="Mikami Y."/>
        </authorList>
    </citation>
    <scope>NUCLEOTIDE SEQUENCE [LARGE SCALE GENOMIC DNA]</scope>
    <source>
        <strain evidence="5">NBRC 107696</strain>
    </source>
</reference>
<keyword evidence="3" id="KW-1133">Transmembrane helix</keyword>
<evidence type="ECO:0000256" key="1">
    <source>
        <dbReference type="ARBA" id="ARBA00022737"/>
    </source>
</evidence>
<dbReference type="Pfam" id="PF00415">
    <property type="entry name" value="RCC1"/>
    <property type="match status" value="3"/>
</dbReference>
<dbReference type="AlphaFoldDB" id="A0A7I9V8G6"/>
<dbReference type="InterPro" id="IPR051210">
    <property type="entry name" value="Ub_ligase/GEF_domain"/>
</dbReference>
<dbReference type="PROSITE" id="PS50012">
    <property type="entry name" value="RCC1_3"/>
    <property type="match status" value="3"/>
</dbReference>
<dbReference type="InterPro" id="IPR011009">
    <property type="entry name" value="Kinase-like_dom_sf"/>
</dbReference>
<dbReference type="InterPro" id="IPR000408">
    <property type="entry name" value="Reg_chr_condens"/>
</dbReference>
<keyword evidence="1" id="KW-0677">Repeat</keyword>
<dbReference type="SUPFAM" id="SSF50985">
    <property type="entry name" value="RCC1/BLIP-II"/>
    <property type="match status" value="2"/>
</dbReference>
<evidence type="ECO:0000313" key="4">
    <source>
        <dbReference type="EMBL" id="GEE01383.1"/>
    </source>
</evidence>
<dbReference type="Gene3D" id="1.10.510.10">
    <property type="entry name" value="Transferase(Phosphotransferase) domain 1"/>
    <property type="match status" value="1"/>
</dbReference>
<feature type="region of interest" description="Disordered" evidence="2">
    <location>
        <begin position="218"/>
        <end position="259"/>
    </location>
</feature>
<evidence type="ECO:0008006" key="6">
    <source>
        <dbReference type="Google" id="ProtNLM"/>
    </source>
</evidence>
<feature type="compositionally biased region" description="Polar residues" evidence="2">
    <location>
        <begin position="240"/>
        <end position="256"/>
    </location>
</feature>
<protein>
    <recommendedName>
        <fullName evidence="6">Serine/threonine protein kinase</fullName>
    </recommendedName>
</protein>
<evidence type="ECO:0000256" key="2">
    <source>
        <dbReference type="SAM" id="MobiDB-lite"/>
    </source>
</evidence>
<name>A0A7I9V8G6_9ACTN</name>
<keyword evidence="3" id="KW-0812">Transmembrane</keyword>
<dbReference type="Proteomes" id="UP000444960">
    <property type="component" value="Unassembled WGS sequence"/>
</dbReference>
<organism evidence="4 5">
    <name type="scientific">Gordonia spumicola</name>
    <dbReference type="NCBI Taxonomy" id="589161"/>
    <lineage>
        <taxon>Bacteria</taxon>
        <taxon>Bacillati</taxon>
        <taxon>Actinomycetota</taxon>
        <taxon>Actinomycetes</taxon>
        <taxon>Mycobacteriales</taxon>
        <taxon>Gordoniaceae</taxon>
        <taxon>Gordonia</taxon>
    </lineage>
</organism>
<proteinExistence type="predicted"/>
<dbReference type="Gene3D" id="2.130.10.30">
    <property type="entry name" value="Regulator of chromosome condensation 1/beta-lactamase-inhibitor protein II"/>
    <property type="match status" value="2"/>
</dbReference>